<accession>A0A915DMR6</accession>
<comment type="similarity">
    <text evidence="1">Belongs to the AB hydrolase superfamily.</text>
</comment>
<comment type="catalytic activity">
    <reaction evidence="5">
        <text>a 1,2-diacyl-sn-glycerol + H2O = a 2-acylglycerol + a fatty acid + H(+)</text>
        <dbReference type="Rhea" id="RHEA:33275"/>
        <dbReference type="ChEBI" id="CHEBI:15377"/>
        <dbReference type="ChEBI" id="CHEBI:15378"/>
        <dbReference type="ChEBI" id="CHEBI:17389"/>
        <dbReference type="ChEBI" id="CHEBI:17815"/>
        <dbReference type="ChEBI" id="CHEBI:28868"/>
        <dbReference type="EC" id="3.1.1.116"/>
    </reaction>
</comment>
<dbReference type="InterPro" id="IPR029058">
    <property type="entry name" value="AB_hydrolase_fold"/>
</dbReference>
<evidence type="ECO:0000256" key="3">
    <source>
        <dbReference type="ARBA" id="ARBA00026104"/>
    </source>
</evidence>
<evidence type="ECO:0000256" key="1">
    <source>
        <dbReference type="ARBA" id="ARBA00008645"/>
    </source>
</evidence>
<protein>
    <recommendedName>
        <fullName evidence="7">sn-1-specific diacylglycerol lipase ABHD11</fullName>
        <ecNumber evidence="3">3.1.1.116</ecNumber>
    </recommendedName>
    <alternativeName>
        <fullName evidence="4">Alpha/beta hydrolase domain-containing protein 11</fullName>
    </alternativeName>
</protein>
<dbReference type="PANTHER" id="PTHR46118:SF4">
    <property type="entry name" value="PROTEIN ABHD11"/>
    <property type="match status" value="1"/>
</dbReference>
<dbReference type="Pfam" id="PF12697">
    <property type="entry name" value="Abhydrolase_6"/>
    <property type="match status" value="1"/>
</dbReference>
<evidence type="ECO:0000256" key="8">
    <source>
        <dbReference type="ARBA" id="ARBA00048283"/>
    </source>
</evidence>
<evidence type="ECO:0000256" key="6">
    <source>
        <dbReference type="ARBA" id="ARBA00043742"/>
    </source>
</evidence>
<dbReference type="PANTHER" id="PTHR46118">
    <property type="entry name" value="PROTEIN ABHD11"/>
    <property type="match status" value="1"/>
</dbReference>
<evidence type="ECO:0000256" key="9">
    <source>
        <dbReference type="ARBA" id="ARBA00048504"/>
    </source>
</evidence>
<evidence type="ECO:0000256" key="10">
    <source>
        <dbReference type="ARBA" id="ARBA00048513"/>
    </source>
</evidence>
<comment type="catalytic activity">
    <reaction evidence="11">
        <text>1-octadecanoyl-2-(5Z,8Z,11Z,14Z-eicosatetraenoyl)-sn-glycerol + H2O = 2-(5Z,8Z,11Z,14Z-eicosatetraenoyl)-glycerol + octadecanoate + H(+)</text>
        <dbReference type="Rhea" id="RHEA:38507"/>
        <dbReference type="ChEBI" id="CHEBI:15377"/>
        <dbReference type="ChEBI" id="CHEBI:15378"/>
        <dbReference type="ChEBI" id="CHEBI:25629"/>
        <dbReference type="ChEBI" id="CHEBI:52392"/>
        <dbReference type="ChEBI" id="CHEBI:75728"/>
    </reaction>
</comment>
<sequence length="238" mass="26785">MRLRLSQLSCGVSVQQHCGFSSSAPPPVKLAFERYGSSSDKRTNPLAIKYMQSTSEIMVTHHMLMLIPMKQCVHLLGHSMGGKVVSQFALSQSNLSQKGVIAKLIVEDIVPSRSYIASEFADYISAMKAVDLGKSRREISEQLKVAVRDNGILQFLMTNLDVDAKQKNHFRWKCNLGFRGPTLVVYGANSSYISRDDREEMLKMFPSAEFIEIPDAGHWLHAEQPRLFIDCLAEYLNK</sequence>
<dbReference type="Proteomes" id="UP000887574">
    <property type="component" value="Unplaced"/>
</dbReference>
<keyword evidence="13" id="KW-1185">Reference proteome</keyword>
<name>A0A915DMR6_9BILA</name>
<dbReference type="EC" id="3.1.1.116" evidence="3"/>
<comment type="catalytic activity">
    <reaction evidence="10">
        <text>1-octadecanoyl-2-(9Z-octadecenoyl)-sn-glycerol + H2O = 2-(9Z-octadecenoyl)-glycerol + octadecanoate + H(+)</text>
        <dbReference type="Rhea" id="RHEA:77103"/>
        <dbReference type="ChEBI" id="CHEBI:15377"/>
        <dbReference type="ChEBI" id="CHEBI:15378"/>
        <dbReference type="ChEBI" id="CHEBI:25629"/>
        <dbReference type="ChEBI" id="CHEBI:73990"/>
        <dbReference type="ChEBI" id="CHEBI:75468"/>
    </reaction>
</comment>
<dbReference type="InterPro" id="IPR000073">
    <property type="entry name" value="AB_hydrolase_1"/>
</dbReference>
<evidence type="ECO:0000256" key="7">
    <source>
        <dbReference type="ARBA" id="ARBA00044064"/>
    </source>
</evidence>
<comment type="catalytic activity">
    <reaction evidence="8">
        <text>1-octadecanoyl-2-(4Z,7Z,10Z,13Z,16Z,19Z-docosahexaenoyl)-sn-glycerol + H2O = 2-(4Z,7Z,10Z,13Z,16Z,19Z-docosahexaenoyl)-glycerol + octadecanoate + H(+)</text>
        <dbReference type="Rhea" id="RHEA:77107"/>
        <dbReference type="ChEBI" id="CHEBI:15377"/>
        <dbReference type="ChEBI" id="CHEBI:15378"/>
        <dbReference type="ChEBI" id="CHEBI:25629"/>
        <dbReference type="ChEBI" id="CHEBI:77129"/>
        <dbReference type="ChEBI" id="CHEBI:186738"/>
    </reaction>
</comment>
<evidence type="ECO:0000256" key="11">
    <source>
        <dbReference type="ARBA" id="ARBA00048919"/>
    </source>
</evidence>
<dbReference type="AlphaFoldDB" id="A0A915DMR6"/>
<comment type="catalytic activity">
    <reaction evidence="9">
        <text>1,2-didecanoylglycerol + H2O = decanoylglycerol + decanoate + H(+)</text>
        <dbReference type="Rhea" id="RHEA:48596"/>
        <dbReference type="ChEBI" id="CHEBI:11152"/>
        <dbReference type="ChEBI" id="CHEBI:15377"/>
        <dbReference type="ChEBI" id="CHEBI:15378"/>
        <dbReference type="ChEBI" id="CHEBI:27689"/>
        <dbReference type="ChEBI" id="CHEBI:90605"/>
    </reaction>
</comment>
<evidence type="ECO:0000256" key="4">
    <source>
        <dbReference type="ARBA" id="ARBA00042703"/>
    </source>
</evidence>
<dbReference type="GO" id="GO:0052689">
    <property type="term" value="F:carboxylic ester hydrolase activity"/>
    <property type="evidence" value="ECO:0007669"/>
    <property type="project" value="TreeGrafter"/>
</dbReference>
<evidence type="ECO:0000313" key="14">
    <source>
        <dbReference type="WBParaSite" id="jg21217"/>
    </source>
</evidence>
<evidence type="ECO:0000256" key="5">
    <source>
        <dbReference type="ARBA" id="ARBA00043667"/>
    </source>
</evidence>
<evidence type="ECO:0000256" key="2">
    <source>
        <dbReference type="ARBA" id="ARBA00022801"/>
    </source>
</evidence>
<keyword evidence="2" id="KW-0378">Hydrolase</keyword>
<feature type="domain" description="AB hydrolase-1" evidence="12">
    <location>
        <begin position="72"/>
        <end position="229"/>
    </location>
</feature>
<dbReference type="GO" id="GO:0005739">
    <property type="term" value="C:mitochondrion"/>
    <property type="evidence" value="ECO:0007669"/>
    <property type="project" value="TreeGrafter"/>
</dbReference>
<evidence type="ECO:0000313" key="13">
    <source>
        <dbReference type="Proteomes" id="UP000887574"/>
    </source>
</evidence>
<organism evidence="13 14">
    <name type="scientific">Ditylenchus dipsaci</name>
    <dbReference type="NCBI Taxonomy" id="166011"/>
    <lineage>
        <taxon>Eukaryota</taxon>
        <taxon>Metazoa</taxon>
        <taxon>Ecdysozoa</taxon>
        <taxon>Nematoda</taxon>
        <taxon>Chromadorea</taxon>
        <taxon>Rhabditida</taxon>
        <taxon>Tylenchina</taxon>
        <taxon>Tylenchomorpha</taxon>
        <taxon>Sphaerularioidea</taxon>
        <taxon>Anguinidae</taxon>
        <taxon>Anguininae</taxon>
        <taxon>Ditylenchus</taxon>
    </lineage>
</organism>
<dbReference type="Gene3D" id="3.40.50.1820">
    <property type="entry name" value="alpha/beta hydrolase"/>
    <property type="match status" value="1"/>
</dbReference>
<dbReference type="SUPFAM" id="SSF53474">
    <property type="entry name" value="alpha/beta-Hydrolases"/>
    <property type="match status" value="1"/>
</dbReference>
<comment type="catalytic activity">
    <reaction evidence="6">
        <text>a 1,3-diacyl-sn-glycerol + H2O = a 1-acyl-sn-glycerol + a fatty acid + H(+)</text>
        <dbReference type="Rhea" id="RHEA:38503"/>
        <dbReference type="ChEBI" id="CHEBI:15377"/>
        <dbReference type="ChEBI" id="CHEBI:15378"/>
        <dbReference type="ChEBI" id="CHEBI:28868"/>
        <dbReference type="ChEBI" id="CHEBI:64683"/>
        <dbReference type="ChEBI" id="CHEBI:77272"/>
    </reaction>
</comment>
<proteinExistence type="inferred from homology"/>
<dbReference type="WBParaSite" id="jg21217">
    <property type="protein sequence ID" value="jg21217"/>
    <property type="gene ID" value="jg21217"/>
</dbReference>
<evidence type="ECO:0000259" key="12">
    <source>
        <dbReference type="Pfam" id="PF12697"/>
    </source>
</evidence>
<reference evidence="14" key="1">
    <citation type="submission" date="2022-11" db="UniProtKB">
        <authorList>
            <consortium name="WormBaseParasite"/>
        </authorList>
    </citation>
    <scope>IDENTIFICATION</scope>
</reference>